<dbReference type="InterPro" id="IPR050984">
    <property type="entry name" value="Gfo/Idh/MocA_domain"/>
</dbReference>
<dbReference type="AlphaFoldDB" id="A0A506Y318"/>
<dbReference type="Pfam" id="PF22725">
    <property type="entry name" value="GFO_IDH_MocA_C3"/>
    <property type="match status" value="1"/>
</dbReference>
<dbReference type="Gene3D" id="3.20.20.100">
    <property type="entry name" value="NADP-dependent oxidoreductase domain"/>
    <property type="match status" value="1"/>
</dbReference>
<reference evidence="7 8" key="1">
    <citation type="submission" date="2019-06" db="EMBL/GenBank/DDBJ databases">
        <authorList>
            <person name="Li F."/>
        </authorList>
    </citation>
    <scope>NUCLEOTIDE SEQUENCE [LARGE SCALE GENOMIC DNA]</scope>
    <source>
        <strain evidence="7 8">10F1D-1</strain>
    </source>
</reference>
<protein>
    <submittedName>
        <fullName evidence="7">Oxidoreductase</fullName>
    </submittedName>
</protein>
<accession>A0A506Y318</accession>
<feature type="domain" description="NADP-dependent oxidoreductase" evidence="4">
    <location>
        <begin position="389"/>
        <end position="665"/>
    </location>
</feature>
<dbReference type="OrthoDB" id="9792085at2"/>
<proteinExistence type="inferred from homology"/>
<dbReference type="CDD" id="cd19082">
    <property type="entry name" value="AKR_AKR10A1_2"/>
    <property type="match status" value="1"/>
</dbReference>
<dbReference type="Gene3D" id="3.30.360.10">
    <property type="entry name" value="Dihydrodipicolinate Reductase, domain 2"/>
    <property type="match status" value="1"/>
</dbReference>
<gene>
    <name evidence="7" type="ORF">FJ657_14600</name>
</gene>
<dbReference type="PANTHER" id="PTHR22604:SF105">
    <property type="entry name" value="TRANS-1,2-DIHYDROBENZENE-1,2-DIOL DEHYDROGENASE"/>
    <property type="match status" value="1"/>
</dbReference>
<dbReference type="GO" id="GO:0016491">
    <property type="term" value="F:oxidoreductase activity"/>
    <property type="evidence" value="ECO:0007669"/>
    <property type="project" value="UniProtKB-KW"/>
</dbReference>
<evidence type="ECO:0000256" key="3">
    <source>
        <dbReference type="ARBA" id="ARBA00023027"/>
    </source>
</evidence>
<dbReference type="InterPro" id="IPR023210">
    <property type="entry name" value="NADP_OxRdtase_dom"/>
</dbReference>
<dbReference type="InterPro" id="IPR055170">
    <property type="entry name" value="GFO_IDH_MocA-like_dom"/>
</dbReference>
<dbReference type="RefSeq" id="WP_141164430.1">
    <property type="nucleotide sequence ID" value="NZ_VHQG01000004.1"/>
</dbReference>
<dbReference type="SUPFAM" id="SSF51735">
    <property type="entry name" value="NAD(P)-binding Rossmann-fold domains"/>
    <property type="match status" value="1"/>
</dbReference>
<comment type="caution">
    <text evidence="7">The sequence shown here is derived from an EMBL/GenBank/DDBJ whole genome shotgun (WGS) entry which is preliminary data.</text>
</comment>
<dbReference type="InterPro" id="IPR036291">
    <property type="entry name" value="NAD(P)-bd_dom_sf"/>
</dbReference>
<evidence type="ECO:0000256" key="2">
    <source>
        <dbReference type="ARBA" id="ARBA00023002"/>
    </source>
</evidence>
<evidence type="ECO:0000313" key="8">
    <source>
        <dbReference type="Proteomes" id="UP000316252"/>
    </source>
</evidence>
<keyword evidence="8" id="KW-1185">Reference proteome</keyword>
<dbReference type="GO" id="GO:0000166">
    <property type="term" value="F:nucleotide binding"/>
    <property type="evidence" value="ECO:0007669"/>
    <property type="project" value="InterPro"/>
</dbReference>
<organism evidence="7 8">
    <name type="scientific">Schumannella soli</name>
    <dbReference type="NCBI Taxonomy" id="2590779"/>
    <lineage>
        <taxon>Bacteria</taxon>
        <taxon>Bacillati</taxon>
        <taxon>Actinomycetota</taxon>
        <taxon>Actinomycetes</taxon>
        <taxon>Micrococcales</taxon>
        <taxon>Microbacteriaceae</taxon>
        <taxon>Schumannella</taxon>
    </lineage>
</organism>
<evidence type="ECO:0000259" key="5">
    <source>
        <dbReference type="Pfam" id="PF01408"/>
    </source>
</evidence>
<dbReference type="SUPFAM" id="SSF51430">
    <property type="entry name" value="NAD(P)-linked oxidoreductase"/>
    <property type="match status" value="1"/>
</dbReference>
<evidence type="ECO:0000259" key="6">
    <source>
        <dbReference type="Pfam" id="PF22725"/>
    </source>
</evidence>
<dbReference type="Gene3D" id="3.40.50.720">
    <property type="entry name" value="NAD(P)-binding Rossmann-like Domain"/>
    <property type="match status" value="1"/>
</dbReference>
<dbReference type="Proteomes" id="UP000316252">
    <property type="component" value="Unassembled WGS sequence"/>
</dbReference>
<feature type="domain" description="GFO/IDH/MocA-like oxidoreductase" evidence="6">
    <location>
        <begin position="133"/>
        <end position="264"/>
    </location>
</feature>
<keyword evidence="3" id="KW-0520">NAD</keyword>
<evidence type="ECO:0000256" key="1">
    <source>
        <dbReference type="ARBA" id="ARBA00010928"/>
    </source>
</evidence>
<dbReference type="InterPro" id="IPR036812">
    <property type="entry name" value="NAD(P)_OxRdtase_dom_sf"/>
</dbReference>
<dbReference type="EMBL" id="VHQG01000004">
    <property type="protein sequence ID" value="TPW74799.1"/>
    <property type="molecule type" value="Genomic_DNA"/>
</dbReference>
<comment type="similarity">
    <text evidence="1">Belongs to the Gfo/Idh/MocA family.</text>
</comment>
<name>A0A506Y318_9MICO</name>
<dbReference type="SUPFAM" id="SSF55347">
    <property type="entry name" value="Glyceraldehyde-3-phosphate dehydrogenase-like, C-terminal domain"/>
    <property type="match status" value="1"/>
</dbReference>
<dbReference type="Pfam" id="PF01408">
    <property type="entry name" value="GFO_IDH_MocA"/>
    <property type="match status" value="1"/>
</dbReference>
<feature type="domain" description="Gfo/Idh/MocA-like oxidoreductase N-terminal" evidence="5">
    <location>
        <begin position="6"/>
        <end position="123"/>
    </location>
</feature>
<dbReference type="PANTHER" id="PTHR22604">
    <property type="entry name" value="OXIDOREDUCTASES"/>
    <property type="match status" value="1"/>
</dbReference>
<sequence>MTDTVGWGIIGAGGIARAFARQLPLSTTGRFVAIASRDLARAREFAAEFDDVPVPHGSYADLLADPAVDAVYVATPHPQHAEWAIRAARAGKHVLVEKPLTADPAHTMAVQQAARENGVVLLEAFMHRAHPQWRALERMLRGGELGRILSVSARFGFAAGDEPSRITLPELAGGGVLDVGCYTLSAFTLVADAAGLRLDAAALAAARVDTAGHADENGVDRWAALTVALPAADDDGLTLTAQLECAVSIALESQVRVVGEAGILTLPDPWTPDPDRPVPAVLQRPGAPEQELIFPPFAQYAGEADALAEAAAAGAIESPLVPWQHSSAMAQLEQRWRHGIGAVYASERADAPVAPVAGEPLRRASRGTMPMASVEGVRVPLSRLVMGADNQTTLRQAAVMFDDFVEHGGTVFDTAWVYARGRQERLVGEWMRQRGIRDELALIVKGAHTPHCDPESVSRQLHESLDRLQTDRADLYFLHRDNPEVPVGEFVDVLDEHWRAGRIGAFGGSNWTTVRMDAARAYAEANGRRGFTVLSNHFGLAEALDVPWEGCEHATDAASKEWLERTQTPLFPWSSQARGFFARADPADTSDAELVRCYYSDGNFERLRRARELAARRGVAPTAIALAYVLAQPFPTFPLIGPRTLDETRSSLAALAIELSPAEVGWLDLRV</sequence>
<dbReference type="InterPro" id="IPR000683">
    <property type="entry name" value="Gfo/Idh/MocA-like_OxRdtase_N"/>
</dbReference>
<dbReference type="Pfam" id="PF00248">
    <property type="entry name" value="Aldo_ket_red"/>
    <property type="match status" value="1"/>
</dbReference>
<keyword evidence="2" id="KW-0560">Oxidoreductase</keyword>
<evidence type="ECO:0000313" key="7">
    <source>
        <dbReference type="EMBL" id="TPW74799.1"/>
    </source>
</evidence>
<evidence type="ECO:0000259" key="4">
    <source>
        <dbReference type="Pfam" id="PF00248"/>
    </source>
</evidence>